<evidence type="ECO:0000256" key="4">
    <source>
        <dbReference type="ARBA" id="ARBA00022729"/>
    </source>
</evidence>
<dbReference type="InterPro" id="IPR000917">
    <property type="entry name" value="Sulfatase_N"/>
</dbReference>
<evidence type="ECO:0000256" key="6">
    <source>
        <dbReference type="ARBA" id="ARBA00022837"/>
    </source>
</evidence>
<evidence type="ECO:0000256" key="5">
    <source>
        <dbReference type="ARBA" id="ARBA00022801"/>
    </source>
</evidence>
<dbReference type="InterPro" id="IPR017850">
    <property type="entry name" value="Alkaline_phosphatase_core_sf"/>
</dbReference>
<comment type="caution">
    <text evidence="8">The sequence shown here is derived from an EMBL/GenBank/DDBJ whole genome shotgun (WGS) entry which is preliminary data.</text>
</comment>
<dbReference type="GO" id="GO:0046872">
    <property type="term" value="F:metal ion binding"/>
    <property type="evidence" value="ECO:0007669"/>
    <property type="project" value="UniProtKB-KW"/>
</dbReference>
<dbReference type="Gene3D" id="3.40.720.10">
    <property type="entry name" value="Alkaline Phosphatase, subunit A"/>
    <property type="match status" value="1"/>
</dbReference>
<gene>
    <name evidence="8" type="ORF">S01H1_21231</name>
</gene>
<dbReference type="GO" id="GO:0004065">
    <property type="term" value="F:arylsulfatase activity"/>
    <property type="evidence" value="ECO:0007669"/>
    <property type="project" value="TreeGrafter"/>
</dbReference>
<comment type="similarity">
    <text evidence="2">Belongs to the sulfatase family.</text>
</comment>
<dbReference type="EMBL" id="BARS01011740">
    <property type="protein sequence ID" value="GAF93218.1"/>
    <property type="molecule type" value="Genomic_DNA"/>
</dbReference>
<protein>
    <recommendedName>
        <fullName evidence="7">Sulfatase N-terminal domain-containing protein</fullName>
    </recommendedName>
</protein>
<dbReference type="PANTHER" id="PTHR42693">
    <property type="entry name" value="ARYLSULFATASE FAMILY MEMBER"/>
    <property type="match status" value="1"/>
</dbReference>
<name>X0TI54_9ZZZZ</name>
<keyword evidence="5" id="KW-0378">Hydrolase</keyword>
<evidence type="ECO:0000256" key="1">
    <source>
        <dbReference type="ARBA" id="ARBA00001913"/>
    </source>
</evidence>
<evidence type="ECO:0000259" key="7">
    <source>
        <dbReference type="Pfam" id="PF00884"/>
    </source>
</evidence>
<keyword evidence="6" id="KW-0106">Calcium</keyword>
<organism evidence="8">
    <name type="scientific">marine sediment metagenome</name>
    <dbReference type="NCBI Taxonomy" id="412755"/>
    <lineage>
        <taxon>unclassified sequences</taxon>
        <taxon>metagenomes</taxon>
        <taxon>ecological metagenomes</taxon>
    </lineage>
</organism>
<dbReference type="Pfam" id="PF00884">
    <property type="entry name" value="Sulfatase"/>
    <property type="match status" value="1"/>
</dbReference>
<feature type="non-terminal residue" evidence="8">
    <location>
        <position position="150"/>
    </location>
</feature>
<dbReference type="InterPro" id="IPR050738">
    <property type="entry name" value="Sulfatase"/>
</dbReference>
<comment type="cofactor">
    <cofactor evidence="1">
        <name>Ca(2+)</name>
        <dbReference type="ChEBI" id="CHEBI:29108"/>
    </cofactor>
</comment>
<sequence>MTANAKLLACLLALLAVTALAAAERPNVVMIVSDDQGWRDFGFMGHGVVRTPHLDRLAQTSAVFPNGYVPTALCRPSLATLLTGLYGHQHKITGNDPPDGVDRDAMLGFLRQSPAVPRLLAQAGYLSLQTGKFWEGHYSNAGFTHGMTTE</sequence>
<keyword evidence="3" id="KW-0479">Metal-binding</keyword>
<feature type="domain" description="Sulfatase N-terminal" evidence="7">
    <location>
        <begin position="26"/>
        <end position="146"/>
    </location>
</feature>
<keyword evidence="4" id="KW-0732">Signal</keyword>
<evidence type="ECO:0000313" key="8">
    <source>
        <dbReference type="EMBL" id="GAF93218.1"/>
    </source>
</evidence>
<proteinExistence type="inferred from homology"/>
<dbReference type="AlphaFoldDB" id="X0TI54"/>
<reference evidence="8" key="1">
    <citation type="journal article" date="2014" name="Front. Microbiol.">
        <title>High frequency of phylogenetically diverse reductive dehalogenase-homologous genes in deep subseafloor sedimentary metagenomes.</title>
        <authorList>
            <person name="Kawai M."/>
            <person name="Futagami T."/>
            <person name="Toyoda A."/>
            <person name="Takaki Y."/>
            <person name="Nishi S."/>
            <person name="Hori S."/>
            <person name="Arai W."/>
            <person name="Tsubouchi T."/>
            <person name="Morono Y."/>
            <person name="Uchiyama I."/>
            <person name="Ito T."/>
            <person name="Fujiyama A."/>
            <person name="Inagaki F."/>
            <person name="Takami H."/>
        </authorList>
    </citation>
    <scope>NUCLEOTIDE SEQUENCE</scope>
    <source>
        <strain evidence="8">Expedition CK06-06</strain>
    </source>
</reference>
<evidence type="ECO:0000256" key="2">
    <source>
        <dbReference type="ARBA" id="ARBA00008779"/>
    </source>
</evidence>
<dbReference type="SUPFAM" id="SSF53649">
    <property type="entry name" value="Alkaline phosphatase-like"/>
    <property type="match status" value="1"/>
</dbReference>
<evidence type="ECO:0000256" key="3">
    <source>
        <dbReference type="ARBA" id="ARBA00022723"/>
    </source>
</evidence>
<accession>X0TI54</accession>
<dbReference type="PANTHER" id="PTHR42693:SF42">
    <property type="entry name" value="ARYLSULFATASE G"/>
    <property type="match status" value="1"/>
</dbReference>